<reference evidence="7" key="1">
    <citation type="submission" date="2018-01" db="EMBL/GenBank/DDBJ databases">
        <authorList>
            <person name="Clerissi C."/>
        </authorList>
    </citation>
    <scope>NUCLEOTIDE SEQUENCE</scope>
    <source>
        <strain evidence="7">Cupriavidus oxalaticus LMG 2235</strain>
    </source>
</reference>
<keyword evidence="8" id="KW-1185">Reference proteome</keyword>
<evidence type="ECO:0000256" key="4">
    <source>
        <dbReference type="SAM" id="MobiDB-lite"/>
    </source>
</evidence>
<evidence type="ECO:0000256" key="3">
    <source>
        <dbReference type="ARBA" id="ARBA00023163"/>
    </source>
</evidence>
<dbReference type="Pfam" id="PF07729">
    <property type="entry name" value="FCD"/>
    <property type="match status" value="1"/>
</dbReference>
<reference evidence="6 8" key="2">
    <citation type="submission" date="2021-02" db="EMBL/GenBank/DDBJ databases">
        <title>Complete Genome Sequence of Cupriavidus oxalaticus Strain Ox1, a Soil Oxalate-Degrading Species.</title>
        <authorList>
            <person name="Palmieri F."/>
            <person name="Udriet P."/>
            <person name="Deuasquier M."/>
            <person name="Beaudoing E."/>
            <person name="Johnson S.L."/>
            <person name="Davenport K.W."/>
            <person name="Chain P.S."/>
            <person name="Bindschedler S."/>
            <person name="Junier P."/>
        </authorList>
    </citation>
    <scope>NUCLEOTIDE SEQUENCE [LARGE SCALE GENOMIC DNA]</scope>
    <source>
        <strain evidence="6 8">Ox1</strain>
    </source>
</reference>
<name>A0A375G8P5_9BURK</name>
<dbReference type="SUPFAM" id="SSF46785">
    <property type="entry name" value="Winged helix' DNA-binding domain"/>
    <property type="match status" value="1"/>
</dbReference>
<dbReference type="InterPro" id="IPR011711">
    <property type="entry name" value="GntR_C"/>
</dbReference>
<dbReference type="SUPFAM" id="SSF48008">
    <property type="entry name" value="GntR ligand-binding domain-like"/>
    <property type="match status" value="1"/>
</dbReference>
<dbReference type="PROSITE" id="PS50949">
    <property type="entry name" value="HTH_GNTR"/>
    <property type="match status" value="1"/>
</dbReference>
<dbReference type="InterPro" id="IPR036388">
    <property type="entry name" value="WH-like_DNA-bd_sf"/>
</dbReference>
<dbReference type="Gene3D" id="1.20.120.530">
    <property type="entry name" value="GntR ligand-binding domain-like"/>
    <property type="match status" value="1"/>
</dbReference>
<dbReference type="Gene3D" id="1.10.10.10">
    <property type="entry name" value="Winged helix-like DNA-binding domain superfamily/Winged helix DNA-binding domain"/>
    <property type="match status" value="1"/>
</dbReference>
<dbReference type="GO" id="GO:0003700">
    <property type="term" value="F:DNA-binding transcription factor activity"/>
    <property type="evidence" value="ECO:0007669"/>
    <property type="project" value="InterPro"/>
</dbReference>
<dbReference type="EMBL" id="OGUS01000124">
    <property type="protein sequence ID" value="SPC15107.1"/>
    <property type="molecule type" value="Genomic_DNA"/>
</dbReference>
<protein>
    <submittedName>
        <fullName evidence="6">FadR family transcriptional regulator</fullName>
    </submittedName>
    <submittedName>
        <fullName evidence="7">GntR family transcriptional regulator</fullName>
    </submittedName>
</protein>
<evidence type="ECO:0000313" key="6">
    <source>
        <dbReference type="EMBL" id="QRQ93978.1"/>
    </source>
</evidence>
<sequence>MTSRGSAQLLKTPKRAEGTSFYPEPKHLPDEIASRLTQAIQAGEFAVGDRLPSERDLCEQFSCSRAVVREALSQLKSEGLVSSRAGSGVFVTERSQKQAFRMQDVTIDEKDSLAMVMELLVTIEVAATRFAAMRRSPEDLKRIKRALIGMEYEIANDRLGDEEDYAFHQAIVDATHNPHFRALSEHLEHGARRVIRQARSNTKAQHADLIEAVQQEHKAIYDAIAAGDPARAAEAAETHLRNAAERLNMYLKG</sequence>
<keyword evidence="1" id="KW-0805">Transcription regulation</keyword>
<dbReference type="Proteomes" id="UP000256862">
    <property type="component" value="Chromosome CO2235"/>
</dbReference>
<dbReference type="InterPro" id="IPR008920">
    <property type="entry name" value="TF_FadR/GntR_C"/>
</dbReference>
<dbReference type="AlphaFoldDB" id="A0A375G8P5"/>
<dbReference type="InterPro" id="IPR000524">
    <property type="entry name" value="Tscrpt_reg_HTH_GntR"/>
</dbReference>
<dbReference type="OrthoDB" id="5296437at2"/>
<evidence type="ECO:0000256" key="2">
    <source>
        <dbReference type="ARBA" id="ARBA00023125"/>
    </source>
</evidence>
<feature type="domain" description="HTH gntR-type" evidence="5">
    <location>
        <begin position="26"/>
        <end position="94"/>
    </location>
</feature>
<evidence type="ECO:0000313" key="8">
    <source>
        <dbReference type="Proteomes" id="UP000623307"/>
    </source>
</evidence>
<dbReference type="SMART" id="SM00895">
    <property type="entry name" value="FCD"/>
    <property type="match status" value="1"/>
</dbReference>
<evidence type="ECO:0000259" key="5">
    <source>
        <dbReference type="PROSITE" id="PS50949"/>
    </source>
</evidence>
<dbReference type="PANTHER" id="PTHR43537">
    <property type="entry name" value="TRANSCRIPTIONAL REGULATOR, GNTR FAMILY"/>
    <property type="match status" value="1"/>
</dbReference>
<dbReference type="Proteomes" id="UP000623307">
    <property type="component" value="Chromosome 2"/>
</dbReference>
<dbReference type="CDD" id="cd07377">
    <property type="entry name" value="WHTH_GntR"/>
    <property type="match status" value="1"/>
</dbReference>
<dbReference type="PANTHER" id="PTHR43537:SF44">
    <property type="entry name" value="GNTR FAMILY REGULATORY PROTEIN"/>
    <property type="match status" value="1"/>
</dbReference>
<dbReference type="EMBL" id="CP069812">
    <property type="protein sequence ID" value="QRQ93978.1"/>
    <property type="molecule type" value="Genomic_DNA"/>
</dbReference>
<keyword evidence="2" id="KW-0238">DNA-binding</keyword>
<dbReference type="PRINTS" id="PR00035">
    <property type="entry name" value="HTHGNTR"/>
</dbReference>
<dbReference type="Pfam" id="PF00392">
    <property type="entry name" value="GntR"/>
    <property type="match status" value="1"/>
</dbReference>
<evidence type="ECO:0000256" key="1">
    <source>
        <dbReference type="ARBA" id="ARBA00023015"/>
    </source>
</evidence>
<keyword evidence="3" id="KW-0804">Transcription</keyword>
<gene>
    <name evidence="7" type="ORF">CO2235_230315</name>
    <name evidence="6" type="ORF">JTE92_28490</name>
</gene>
<proteinExistence type="predicted"/>
<dbReference type="SMART" id="SM00345">
    <property type="entry name" value="HTH_GNTR"/>
    <property type="match status" value="1"/>
</dbReference>
<dbReference type="InterPro" id="IPR036390">
    <property type="entry name" value="WH_DNA-bd_sf"/>
</dbReference>
<organism evidence="7">
    <name type="scientific">Cupriavidus oxalaticus</name>
    <dbReference type="NCBI Taxonomy" id="96344"/>
    <lineage>
        <taxon>Bacteria</taxon>
        <taxon>Pseudomonadati</taxon>
        <taxon>Pseudomonadota</taxon>
        <taxon>Betaproteobacteria</taxon>
        <taxon>Burkholderiales</taxon>
        <taxon>Burkholderiaceae</taxon>
        <taxon>Cupriavidus</taxon>
    </lineage>
</organism>
<evidence type="ECO:0000313" key="7">
    <source>
        <dbReference type="EMBL" id="SPC15107.1"/>
    </source>
</evidence>
<accession>A0A375G8P5</accession>
<dbReference type="GO" id="GO:0003677">
    <property type="term" value="F:DNA binding"/>
    <property type="evidence" value="ECO:0007669"/>
    <property type="project" value="UniProtKB-KW"/>
</dbReference>
<feature type="region of interest" description="Disordered" evidence="4">
    <location>
        <begin position="1"/>
        <end position="25"/>
    </location>
</feature>